<dbReference type="Proteomes" id="UP000790580">
    <property type="component" value="Unassembled WGS sequence"/>
</dbReference>
<feature type="signal peptide" evidence="1">
    <location>
        <begin position="1"/>
        <end position="21"/>
    </location>
</feature>
<dbReference type="RefSeq" id="WP_088077242.1">
    <property type="nucleotide sequence ID" value="NZ_JAHQCR010000051.1"/>
</dbReference>
<evidence type="ECO:0000256" key="1">
    <source>
        <dbReference type="SAM" id="SignalP"/>
    </source>
</evidence>
<dbReference type="SUPFAM" id="SSF109998">
    <property type="entry name" value="Triger factor/SurA peptide-binding domain-like"/>
    <property type="match status" value="1"/>
</dbReference>
<dbReference type="PROSITE" id="PS51257">
    <property type="entry name" value="PROKAR_LIPOPROTEIN"/>
    <property type="match status" value="1"/>
</dbReference>
<dbReference type="InterPro" id="IPR027304">
    <property type="entry name" value="Trigger_fact/SurA_dom_sf"/>
</dbReference>
<feature type="chain" id="PRO_5047409037" description="DUF4230 domain-containing protein" evidence="1">
    <location>
        <begin position="22"/>
        <end position="184"/>
    </location>
</feature>
<keyword evidence="3" id="KW-1185">Reference proteome</keyword>
<dbReference type="EMBL" id="JAHQCR010000051">
    <property type="protein sequence ID" value="MBU9722378.1"/>
    <property type="molecule type" value="Genomic_DNA"/>
</dbReference>
<evidence type="ECO:0008006" key="4">
    <source>
        <dbReference type="Google" id="ProtNLM"/>
    </source>
</evidence>
<sequence>MRTSLKILLLLFIFSISTACSSDDAAEDHIIAIKDDDVVAVVKGKEITLKDIRSLYFVEDEDIPIMVEKFVQEEIMVLEAKSIGIDVSEDLEWSMELVFPLGNSGNNEEFFEIQADYLNITVEEYYDQYFKEKIERDAYVNQLINERLDFSNYDIDDSDLIEKEIYDFIASLLEEYEADIEILL</sequence>
<evidence type="ECO:0000313" key="2">
    <source>
        <dbReference type="EMBL" id="MBU9722378.1"/>
    </source>
</evidence>
<keyword evidence="1" id="KW-0732">Signal</keyword>
<comment type="caution">
    <text evidence="2">The sequence shown here is derived from an EMBL/GenBank/DDBJ whole genome shotgun (WGS) entry which is preliminary data.</text>
</comment>
<accession>A0ABS6JUX9</accession>
<protein>
    <recommendedName>
        <fullName evidence="4">DUF4230 domain-containing protein</fullName>
    </recommendedName>
</protein>
<name>A0ABS6JUX9_9BACI</name>
<organism evidence="2 3">
    <name type="scientific">Evansella alkalicola</name>
    <dbReference type="NCBI Taxonomy" id="745819"/>
    <lineage>
        <taxon>Bacteria</taxon>
        <taxon>Bacillati</taxon>
        <taxon>Bacillota</taxon>
        <taxon>Bacilli</taxon>
        <taxon>Bacillales</taxon>
        <taxon>Bacillaceae</taxon>
        <taxon>Evansella</taxon>
    </lineage>
</organism>
<reference evidence="2 3" key="1">
    <citation type="submission" date="2021-06" db="EMBL/GenBank/DDBJ databases">
        <title>Bacillus sp. RD4P76, an endophyte from a halophyte.</title>
        <authorList>
            <person name="Sun J.-Q."/>
        </authorList>
    </citation>
    <scope>NUCLEOTIDE SEQUENCE [LARGE SCALE GENOMIC DNA]</scope>
    <source>
        <strain evidence="2 3">JCM 17098</strain>
    </source>
</reference>
<gene>
    <name evidence="2" type="ORF">KS407_13145</name>
</gene>
<proteinExistence type="predicted"/>
<evidence type="ECO:0000313" key="3">
    <source>
        <dbReference type="Proteomes" id="UP000790580"/>
    </source>
</evidence>